<name>A0A0L8G508_OCTBM</name>
<keyword evidence="1" id="KW-0472">Membrane</keyword>
<reference evidence="2" key="1">
    <citation type="submission" date="2015-07" db="EMBL/GenBank/DDBJ databases">
        <title>MeaNS - Measles Nucleotide Surveillance Program.</title>
        <authorList>
            <person name="Tran T."/>
            <person name="Druce J."/>
        </authorList>
    </citation>
    <scope>NUCLEOTIDE SEQUENCE</scope>
    <source>
        <strain evidence="2">UCB-OBI-ISO-001</strain>
        <tissue evidence="2">Gonad</tissue>
    </source>
</reference>
<dbReference type="EMBL" id="KQ423910">
    <property type="protein sequence ID" value="KOF71934.1"/>
    <property type="molecule type" value="Genomic_DNA"/>
</dbReference>
<organism evidence="2">
    <name type="scientific">Octopus bimaculoides</name>
    <name type="common">California two-spotted octopus</name>
    <dbReference type="NCBI Taxonomy" id="37653"/>
    <lineage>
        <taxon>Eukaryota</taxon>
        <taxon>Metazoa</taxon>
        <taxon>Spiralia</taxon>
        <taxon>Lophotrochozoa</taxon>
        <taxon>Mollusca</taxon>
        <taxon>Cephalopoda</taxon>
        <taxon>Coleoidea</taxon>
        <taxon>Octopodiformes</taxon>
        <taxon>Octopoda</taxon>
        <taxon>Incirrata</taxon>
        <taxon>Octopodidae</taxon>
        <taxon>Octopus</taxon>
    </lineage>
</organism>
<protein>
    <submittedName>
        <fullName evidence="2">Uncharacterized protein</fullName>
    </submittedName>
</protein>
<sequence>MTSSFHITYWLSLPVSPFPVSTLFIPFLICDFVTMGLRLHYSLNIKKRANIFHSAQQINSLKFILLFTNPFVLS</sequence>
<feature type="transmembrane region" description="Helical" evidence="1">
    <location>
        <begin position="20"/>
        <end position="41"/>
    </location>
</feature>
<evidence type="ECO:0000313" key="2">
    <source>
        <dbReference type="EMBL" id="KOF71934.1"/>
    </source>
</evidence>
<proteinExistence type="predicted"/>
<keyword evidence="1" id="KW-0812">Transmembrane</keyword>
<evidence type="ECO:0000256" key="1">
    <source>
        <dbReference type="SAM" id="Phobius"/>
    </source>
</evidence>
<gene>
    <name evidence="2" type="ORF">OCBIM_22000275mg</name>
</gene>
<dbReference type="AlphaFoldDB" id="A0A0L8G508"/>
<keyword evidence="1" id="KW-1133">Transmembrane helix</keyword>
<accession>A0A0L8G508</accession>